<dbReference type="PANTHER" id="PTHR43450:SF2">
    <property type="entry name" value="ASPARTATE--TRNA LIGASE"/>
    <property type="match status" value="1"/>
</dbReference>
<organism evidence="14 15">
    <name type="scientific">Ophiostoma piceae (strain UAMH 11346)</name>
    <name type="common">Sap stain fungus</name>
    <dbReference type="NCBI Taxonomy" id="1262450"/>
    <lineage>
        <taxon>Eukaryota</taxon>
        <taxon>Fungi</taxon>
        <taxon>Dikarya</taxon>
        <taxon>Ascomycota</taxon>
        <taxon>Pezizomycotina</taxon>
        <taxon>Sordariomycetes</taxon>
        <taxon>Sordariomycetidae</taxon>
        <taxon>Ophiostomatales</taxon>
        <taxon>Ophiostomataceae</taxon>
        <taxon>Ophiostoma</taxon>
    </lineage>
</organism>
<keyword evidence="6" id="KW-0547">Nucleotide-binding</keyword>
<evidence type="ECO:0000256" key="4">
    <source>
        <dbReference type="ARBA" id="ARBA00022490"/>
    </source>
</evidence>
<dbReference type="Gene3D" id="2.40.50.140">
    <property type="entry name" value="Nucleic acid-binding proteins"/>
    <property type="match status" value="1"/>
</dbReference>
<evidence type="ECO:0000256" key="12">
    <source>
        <dbReference type="SAM" id="MobiDB-lite"/>
    </source>
</evidence>
<dbReference type="GO" id="GO:0005829">
    <property type="term" value="C:cytosol"/>
    <property type="evidence" value="ECO:0007669"/>
    <property type="project" value="TreeGrafter"/>
</dbReference>
<dbReference type="InterPro" id="IPR012340">
    <property type="entry name" value="NA-bd_OB-fold"/>
</dbReference>
<evidence type="ECO:0000256" key="5">
    <source>
        <dbReference type="ARBA" id="ARBA00022598"/>
    </source>
</evidence>
<evidence type="ECO:0000256" key="8">
    <source>
        <dbReference type="ARBA" id="ARBA00022917"/>
    </source>
</evidence>
<comment type="catalytic activity">
    <reaction evidence="10">
        <text>tRNA(Asp) + L-aspartate + ATP = L-aspartyl-tRNA(Asp) + AMP + diphosphate</text>
        <dbReference type="Rhea" id="RHEA:19649"/>
        <dbReference type="Rhea" id="RHEA-COMP:9660"/>
        <dbReference type="Rhea" id="RHEA-COMP:9678"/>
        <dbReference type="ChEBI" id="CHEBI:29991"/>
        <dbReference type="ChEBI" id="CHEBI:30616"/>
        <dbReference type="ChEBI" id="CHEBI:33019"/>
        <dbReference type="ChEBI" id="CHEBI:78442"/>
        <dbReference type="ChEBI" id="CHEBI:78516"/>
        <dbReference type="ChEBI" id="CHEBI:456215"/>
        <dbReference type="EC" id="6.1.1.12"/>
    </reaction>
</comment>
<protein>
    <recommendedName>
        <fullName evidence="11">Probable aspartate--tRNA ligase, cytoplasmic</fullName>
        <ecNumber evidence="3">6.1.1.12</ecNumber>
    </recommendedName>
</protein>
<feature type="domain" description="Aminoacyl-transfer RNA synthetases class-II family profile" evidence="13">
    <location>
        <begin position="306"/>
        <end position="609"/>
    </location>
</feature>
<keyword evidence="8" id="KW-0648">Protein biosynthesis</keyword>
<dbReference type="OMA" id="EYIVTHA"/>
<evidence type="ECO:0000313" key="14">
    <source>
        <dbReference type="EMBL" id="EPE08358.1"/>
    </source>
</evidence>
<keyword evidence="15" id="KW-1185">Reference proteome</keyword>
<feature type="compositionally biased region" description="Basic and acidic residues" evidence="12">
    <location>
        <begin position="104"/>
        <end position="130"/>
    </location>
</feature>
<dbReference type="FunFam" id="3.30.930.10:FF:000038">
    <property type="entry name" value="Aspartate--tRNA ligase"/>
    <property type="match status" value="1"/>
</dbReference>
<dbReference type="Pfam" id="PF09924">
    <property type="entry name" value="LPG_synthase_C"/>
    <property type="match status" value="1"/>
</dbReference>
<dbReference type="GO" id="GO:0004815">
    <property type="term" value="F:aspartate-tRNA ligase activity"/>
    <property type="evidence" value="ECO:0007669"/>
    <property type="project" value="UniProtKB-EC"/>
</dbReference>
<dbReference type="PANTHER" id="PTHR43450">
    <property type="entry name" value="ASPARTYL-TRNA SYNTHETASE"/>
    <property type="match status" value="1"/>
</dbReference>
<dbReference type="VEuPathDB" id="FungiDB:F503_01141"/>
<dbReference type="HAMAP" id="MF_02075">
    <property type="entry name" value="Asp_tRNA_synth_type2"/>
    <property type="match status" value="1"/>
</dbReference>
<comment type="similarity">
    <text evidence="2">Belongs to the class-II aminoacyl-tRNA synthetase family. Type 2 subfamily.</text>
</comment>
<evidence type="ECO:0000259" key="13">
    <source>
        <dbReference type="PROSITE" id="PS50862"/>
    </source>
</evidence>
<evidence type="ECO:0000256" key="1">
    <source>
        <dbReference type="ARBA" id="ARBA00004496"/>
    </source>
</evidence>
<dbReference type="GO" id="GO:0003723">
    <property type="term" value="F:RNA binding"/>
    <property type="evidence" value="ECO:0007669"/>
    <property type="project" value="TreeGrafter"/>
</dbReference>
<dbReference type="EC" id="6.1.1.12" evidence="3"/>
<dbReference type="InterPro" id="IPR045864">
    <property type="entry name" value="aa-tRNA-synth_II/BPL/LPL"/>
</dbReference>
<keyword evidence="4" id="KW-0963">Cytoplasm</keyword>
<gene>
    <name evidence="14" type="ORF">F503_01141</name>
</gene>
<feature type="region of interest" description="Disordered" evidence="12">
    <location>
        <begin position="609"/>
        <end position="628"/>
    </location>
</feature>
<dbReference type="GO" id="GO:0005524">
    <property type="term" value="F:ATP binding"/>
    <property type="evidence" value="ECO:0007669"/>
    <property type="project" value="UniProtKB-KW"/>
</dbReference>
<reference evidence="14 15" key="1">
    <citation type="journal article" date="2013" name="BMC Genomics">
        <title>The genome and transcriptome of the pine saprophyte Ophiostoma piceae, and a comparison with the bark beetle-associated pine pathogen Grosmannia clavigera.</title>
        <authorList>
            <person name="Haridas S."/>
            <person name="Wang Y."/>
            <person name="Lim L."/>
            <person name="Massoumi Alamouti S."/>
            <person name="Jackman S."/>
            <person name="Docking R."/>
            <person name="Robertson G."/>
            <person name="Birol I."/>
            <person name="Bohlmann J."/>
            <person name="Breuil C."/>
        </authorList>
    </citation>
    <scope>NUCLEOTIDE SEQUENCE [LARGE SCALE GENOMIC DNA]</scope>
    <source>
        <strain evidence="14 15">UAMH 11346</strain>
    </source>
</reference>
<dbReference type="CDD" id="cd04320">
    <property type="entry name" value="AspRS_cyto_N"/>
    <property type="match status" value="1"/>
</dbReference>
<feature type="region of interest" description="Disordered" evidence="12">
    <location>
        <begin position="104"/>
        <end position="131"/>
    </location>
</feature>
<proteinExistence type="inferred from homology"/>
<dbReference type="CDD" id="cd00776">
    <property type="entry name" value="AsxRS_core"/>
    <property type="match status" value="1"/>
</dbReference>
<dbReference type="SUPFAM" id="SSF55681">
    <property type="entry name" value="Class II aaRS and biotin synthetases"/>
    <property type="match status" value="1"/>
</dbReference>
<evidence type="ECO:0000256" key="10">
    <source>
        <dbReference type="ARBA" id="ARBA00047904"/>
    </source>
</evidence>
<evidence type="ECO:0000256" key="11">
    <source>
        <dbReference type="ARBA" id="ARBA00070516"/>
    </source>
</evidence>
<evidence type="ECO:0000256" key="6">
    <source>
        <dbReference type="ARBA" id="ARBA00022741"/>
    </source>
</evidence>
<dbReference type="EMBL" id="KE148149">
    <property type="protein sequence ID" value="EPE08358.1"/>
    <property type="molecule type" value="Genomic_DNA"/>
</dbReference>
<evidence type="ECO:0000256" key="9">
    <source>
        <dbReference type="ARBA" id="ARBA00023146"/>
    </source>
</evidence>
<keyword evidence="5" id="KW-0436">Ligase</keyword>
<dbReference type="HOGENOM" id="CLU_004553_1_2_1"/>
<dbReference type="InterPro" id="IPR004364">
    <property type="entry name" value="Aa-tRNA-synt_II"/>
</dbReference>
<keyword evidence="9 14" id="KW-0030">Aminoacyl-tRNA synthetase</keyword>
<comment type="subcellular location">
    <subcellularLocation>
        <location evidence="1">Cytoplasm</location>
    </subcellularLocation>
</comment>
<accession>S3CP83</accession>
<evidence type="ECO:0000256" key="2">
    <source>
        <dbReference type="ARBA" id="ARBA00005312"/>
    </source>
</evidence>
<dbReference type="NCBIfam" id="TIGR00458">
    <property type="entry name" value="aspS_nondisc"/>
    <property type="match status" value="1"/>
</dbReference>
<feature type="region of interest" description="Disordered" evidence="12">
    <location>
        <begin position="1"/>
        <end position="42"/>
    </location>
</feature>
<dbReference type="InterPro" id="IPR002312">
    <property type="entry name" value="Asp/Asn-tRNA-synth_IIb"/>
</dbReference>
<evidence type="ECO:0000313" key="15">
    <source>
        <dbReference type="Proteomes" id="UP000016923"/>
    </source>
</evidence>
<dbReference type="OrthoDB" id="372395at2759"/>
<feature type="compositionally biased region" description="Low complexity" evidence="12">
    <location>
        <begin position="1"/>
        <end position="22"/>
    </location>
</feature>
<dbReference type="AlphaFoldDB" id="S3CP83"/>
<evidence type="ECO:0000256" key="3">
    <source>
        <dbReference type="ARBA" id="ARBA00012841"/>
    </source>
</evidence>
<dbReference type="PRINTS" id="PR01042">
    <property type="entry name" value="TRNASYNTHASP"/>
</dbReference>
<dbReference type="InterPro" id="IPR024320">
    <property type="entry name" value="LPG_synthase_C"/>
</dbReference>
<dbReference type="STRING" id="1262450.S3CP83"/>
<sequence>MNPTSTSIDSSSSTETPSLLSSNNGRTRASGRARSDSDHSYLRITPRTLKEPLLKLNRLVGHSTAKNHMSKIRLGNTAALQQPSEYKEAEKAVKEQLVALEKKQEKESILHRRRSSEDAARAEDPPEIRARYGTTTGEDTVLGRNKDDETPLAELPGLRAGTPVTFVARLHRVRSISAKLAFLVFRQQVDTLQGVLHCRDHEVSENFVRWAGHLSAESLVHVQGVLQEPIEPIKGCSIHNVELLISHVHVLVALNESPPIDVYTMDRVEKLAKEEEADAVEYVHPMHTRVVNRMSFLRTPTMQAVMRIKSTLCQVYRNTLVDQGFIEVHTPKLQPAATESGAEVFKVKYFDRKAFLAQSPQLAKQLCMSADFDRVFEVGSVFRAENSNTHRHLTEYVSLDLEMVITKDYYDAMSLIDNLIKTMIRGVYETNRKEIDIIKTHFPHDDLVIPDTTVVLPFPEAIELLNASGWRDAQGQKASPLEDLSTPAEVRLGQLVKEKYNTDYYILDKFPRSARPFYAHLSDADPNYTKSFDIFLRGQEITTGGQRIHNVDALKKRMADANIDPADMEEYIQGFEWGVMPHAGCGIGLERLLFLMLNLKDVRNATLFPRDPKSLPAKPPSTRPKLTHPEADTIQCAIDFEKHGDAAYMPTVEELIANYGDATNTSWLDDRYSVWRHKKTGAAIGYAQDNGYALVMGNPLCDPRQYSLVIADFLEFLRTEQDLRPLWLLVSSEVESILSAKLGWNSMSCVAEERVAVDEAKRVKKKERQAEEAGVTVHVLDKGEPVPEDLRIKCDKRILDWKANRHGRQVHITEVQPWLDLPHRRFVWAEDANGTVAALIVLHDLAPAHGCQIKFALNFPGAPHGTIELAISRAISHLASAGIKMVTFGAGATQDMEFGPNLQGTLRAKILSRTYRTVAEQLRLHQKTEFREKFGAVEDPVYICYPHLGLGVSGARTLIKFFEDEM</sequence>
<dbReference type="GO" id="GO:0006422">
    <property type="term" value="P:aspartyl-tRNA aminoacylation"/>
    <property type="evidence" value="ECO:0007669"/>
    <property type="project" value="InterPro"/>
</dbReference>
<dbReference type="Pfam" id="PF00152">
    <property type="entry name" value="tRNA-synt_2"/>
    <property type="match status" value="1"/>
</dbReference>
<evidence type="ECO:0000256" key="7">
    <source>
        <dbReference type="ARBA" id="ARBA00022840"/>
    </source>
</evidence>
<dbReference type="NCBIfam" id="NF003483">
    <property type="entry name" value="PRK05159.1"/>
    <property type="match status" value="1"/>
</dbReference>
<dbReference type="Gene3D" id="3.30.930.10">
    <property type="entry name" value="Bira Bifunctional Protein, Domain 2"/>
    <property type="match status" value="1"/>
</dbReference>
<dbReference type="Proteomes" id="UP000016923">
    <property type="component" value="Unassembled WGS sequence"/>
</dbReference>
<name>S3CP83_OPHP1</name>
<dbReference type="GO" id="GO:0017101">
    <property type="term" value="C:aminoacyl-tRNA synthetase multienzyme complex"/>
    <property type="evidence" value="ECO:0007669"/>
    <property type="project" value="TreeGrafter"/>
</dbReference>
<dbReference type="eggNOG" id="KOG0556">
    <property type="taxonomic scope" value="Eukaryota"/>
</dbReference>
<dbReference type="InterPro" id="IPR004523">
    <property type="entry name" value="Asp-tRNA_synthase_2"/>
</dbReference>
<dbReference type="InterPro" id="IPR006195">
    <property type="entry name" value="aa-tRNA-synth_II"/>
</dbReference>
<dbReference type="PROSITE" id="PS50862">
    <property type="entry name" value="AA_TRNA_LIGASE_II"/>
    <property type="match status" value="1"/>
</dbReference>
<dbReference type="SUPFAM" id="SSF50249">
    <property type="entry name" value="Nucleic acid-binding proteins"/>
    <property type="match status" value="1"/>
</dbReference>
<keyword evidence="7" id="KW-0067">ATP-binding</keyword>